<feature type="compositionally biased region" description="Basic and acidic residues" evidence="2">
    <location>
        <begin position="359"/>
        <end position="375"/>
    </location>
</feature>
<feature type="compositionally biased region" description="Basic residues" evidence="2">
    <location>
        <begin position="632"/>
        <end position="653"/>
    </location>
</feature>
<dbReference type="Pfam" id="PF01480">
    <property type="entry name" value="PWI"/>
    <property type="match status" value="1"/>
</dbReference>
<feature type="domain" description="PWI" evidence="3">
    <location>
        <begin position="27"/>
        <end position="125"/>
    </location>
</feature>
<evidence type="ECO:0000256" key="1">
    <source>
        <dbReference type="ARBA" id="ARBA00022664"/>
    </source>
</evidence>
<reference evidence="4 5" key="1">
    <citation type="submission" date="2020-10" db="EMBL/GenBank/DDBJ databases">
        <title>The Coptis chinensis genome and diversification of protoberbering-type alkaloids.</title>
        <authorList>
            <person name="Wang B."/>
            <person name="Shu S."/>
            <person name="Song C."/>
            <person name="Liu Y."/>
        </authorList>
    </citation>
    <scope>NUCLEOTIDE SEQUENCE [LARGE SCALE GENOMIC DNA]</scope>
    <source>
        <strain evidence="4">HL-2020</strain>
        <tissue evidence="4">Leaf</tissue>
    </source>
</reference>
<feature type="compositionally biased region" description="Basic and acidic residues" evidence="2">
    <location>
        <begin position="340"/>
        <end position="349"/>
    </location>
</feature>
<dbReference type="GO" id="GO:0048024">
    <property type="term" value="P:regulation of mRNA splicing, via spliceosome"/>
    <property type="evidence" value="ECO:0007669"/>
    <property type="project" value="TreeGrafter"/>
</dbReference>
<sequence length="752" mass="87484">MSGGFFRGTSADQDTRFSNKQAKLLKSQKFAPELDTLVDVSKVSMDVIKPWIANRVTELLGFEDEVLINFIYGLLEGKVVNGKEIQIQITGFMEKNTGKFMKELWTLLLSAQKNASGVPQQFLDAKEEEIRKKKVESDRISTEIQKKKEIEQEKQRKMDDEIRAAKAVADASKVALKHSTAQPEDDKGSGERNGLRGKNSQRSRSISRSPQSRRRSISPDRRYRSPSLRHKYSPRRSRSPLRRRSPYVRRRSPSLRRRRSPSPRRRRSPSPRRRRSPSPRRRRSPSPARRRSPLRLRRRSPPRLRRRSGSPFRSRSPAYQRKRSLSRDDEVRTNGVQSRRYSDEYESDRAQGNNSPDQISEREGVKQSGEGRKGLDPVPSQPPTSLRSPQREPRDRSDVRKKRSGFSVCLRVLLGIRGRVIYSDKESPARERGDLVALNDGLEVAKQDGTRYSRANARQRAESPHKRITHSPTAGGRNIRKEKSHIEEYLPERPRGQQLREVEDFLDDVEIQRDDRDKKRLLVSLMHGFYFVMNSTKLLSIVIVLGSEKSSFTTGRSISPEKSRLTMEEVAYGPDSENDKNKSKDMERRKHKRKDRQHISSDDDNSYDSHMDERKESKRRRKEEKRLWKEEKHRRREERHRRKEERRAGKQKAKTKETVTLPSDIEKNRSDDSLPSGLEEIESLNWVNEDYLMCYFPLTLLLELLVRRSGRNLVMWAGSNCCEWLSGGELFRLLGTPIKQGEGVIWYLKAIL</sequence>
<gene>
    <name evidence="4" type="ORF">IFM89_037517</name>
</gene>
<feature type="compositionally biased region" description="Basic and acidic residues" evidence="2">
    <location>
        <begin position="577"/>
        <end position="588"/>
    </location>
</feature>
<feature type="compositionally biased region" description="Basic residues" evidence="2">
    <location>
        <begin position="227"/>
        <end position="308"/>
    </location>
</feature>
<evidence type="ECO:0000259" key="3">
    <source>
        <dbReference type="PROSITE" id="PS51025"/>
    </source>
</evidence>
<accession>A0A835HYS8</accession>
<dbReference type="PANTHER" id="PTHR23148:SF0">
    <property type="entry name" value="SERINE_ARGININE REPETITIVE MATRIX PROTEIN 1"/>
    <property type="match status" value="1"/>
</dbReference>
<feature type="region of interest" description="Disordered" evidence="2">
    <location>
        <begin position="450"/>
        <end position="481"/>
    </location>
</feature>
<name>A0A835HYS8_9MAGN</name>
<dbReference type="GO" id="GO:0003723">
    <property type="term" value="F:RNA binding"/>
    <property type="evidence" value="ECO:0007669"/>
    <property type="project" value="TreeGrafter"/>
</dbReference>
<organism evidence="4 5">
    <name type="scientific">Coptis chinensis</name>
    <dbReference type="NCBI Taxonomy" id="261450"/>
    <lineage>
        <taxon>Eukaryota</taxon>
        <taxon>Viridiplantae</taxon>
        <taxon>Streptophyta</taxon>
        <taxon>Embryophyta</taxon>
        <taxon>Tracheophyta</taxon>
        <taxon>Spermatophyta</taxon>
        <taxon>Magnoliopsida</taxon>
        <taxon>Ranunculales</taxon>
        <taxon>Ranunculaceae</taxon>
        <taxon>Coptidoideae</taxon>
        <taxon>Coptis</taxon>
    </lineage>
</organism>
<feature type="compositionally biased region" description="Basic and acidic residues" evidence="2">
    <location>
        <begin position="389"/>
        <end position="398"/>
    </location>
</feature>
<keyword evidence="1" id="KW-0507">mRNA processing</keyword>
<feature type="compositionally biased region" description="Basic and acidic residues" evidence="2">
    <location>
        <begin position="597"/>
        <end position="616"/>
    </location>
</feature>
<dbReference type="SMART" id="SM00311">
    <property type="entry name" value="PWI"/>
    <property type="match status" value="1"/>
</dbReference>
<dbReference type="Gene3D" id="1.20.1390.10">
    <property type="entry name" value="PWI domain"/>
    <property type="match status" value="1"/>
</dbReference>
<comment type="caution">
    <text evidence="4">The sequence shown here is derived from an EMBL/GenBank/DDBJ whole genome shotgun (WGS) entry which is preliminary data.</text>
</comment>
<protein>
    <recommendedName>
        <fullName evidence="3">PWI domain-containing protein</fullName>
    </recommendedName>
</protein>
<feature type="region of interest" description="Disordered" evidence="2">
    <location>
        <begin position="134"/>
        <end position="160"/>
    </location>
</feature>
<proteinExistence type="predicted"/>
<dbReference type="OrthoDB" id="163257at2759"/>
<dbReference type="GO" id="GO:0005681">
    <property type="term" value="C:spliceosomal complex"/>
    <property type="evidence" value="ECO:0007669"/>
    <property type="project" value="TreeGrafter"/>
</dbReference>
<evidence type="ECO:0000256" key="2">
    <source>
        <dbReference type="SAM" id="MobiDB-lite"/>
    </source>
</evidence>
<dbReference type="InterPro" id="IPR036483">
    <property type="entry name" value="PWI_dom_sf"/>
</dbReference>
<evidence type="ECO:0000313" key="4">
    <source>
        <dbReference type="EMBL" id="KAF9607589.1"/>
    </source>
</evidence>
<feature type="compositionally biased region" description="Basic and acidic residues" evidence="2">
    <location>
        <begin position="184"/>
        <end position="194"/>
    </location>
</feature>
<feature type="compositionally biased region" description="Low complexity" evidence="2">
    <location>
        <begin position="200"/>
        <end position="210"/>
    </location>
</feature>
<dbReference type="PANTHER" id="PTHR23148">
    <property type="entry name" value="SERINE/ARGININE REGULATED NUCLEAR MATRIX PROTEIN"/>
    <property type="match status" value="1"/>
</dbReference>
<feature type="region of interest" description="Disordered" evidence="2">
    <location>
        <begin position="550"/>
        <end position="659"/>
    </location>
</feature>
<dbReference type="InterPro" id="IPR052225">
    <property type="entry name" value="Ser/Arg_repetitive_matrix"/>
</dbReference>
<dbReference type="EMBL" id="JADFTS010000005">
    <property type="protein sequence ID" value="KAF9607589.1"/>
    <property type="molecule type" value="Genomic_DNA"/>
</dbReference>
<feature type="region of interest" description="Disordered" evidence="2">
    <location>
        <begin position="173"/>
        <end position="401"/>
    </location>
</feature>
<dbReference type="AlphaFoldDB" id="A0A835HYS8"/>
<dbReference type="SUPFAM" id="SSF101233">
    <property type="entry name" value="PWI domain"/>
    <property type="match status" value="1"/>
</dbReference>
<dbReference type="InterPro" id="IPR002483">
    <property type="entry name" value="PWI_dom"/>
</dbReference>
<dbReference type="Proteomes" id="UP000631114">
    <property type="component" value="Unassembled WGS sequence"/>
</dbReference>
<keyword evidence="5" id="KW-1185">Reference proteome</keyword>
<dbReference type="GO" id="GO:0006397">
    <property type="term" value="P:mRNA processing"/>
    <property type="evidence" value="ECO:0007669"/>
    <property type="project" value="UniProtKB-KW"/>
</dbReference>
<evidence type="ECO:0000313" key="5">
    <source>
        <dbReference type="Proteomes" id="UP000631114"/>
    </source>
</evidence>
<dbReference type="PROSITE" id="PS51025">
    <property type="entry name" value="PWI"/>
    <property type="match status" value="1"/>
</dbReference>